<reference evidence="3" key="1">
    <citation type="journal article" date="2019" name="Int. J. Syst. Evol. Microbiol.">
        <title>The Global Catalogue of Microorganisms (GCM) 10K type strain sequencing project: providing services to taxonomists for standard genome sequencing and annotation.</title>
        <authorList>
            <consortium name="The Broad Institute Genomics Platform"/>
            <consortium name="The Broad Institute Genome Sequencing Center for Infectious Disease"/>
            <person name="Wu L."/>
            <person name="Ma J."/>
        </authorList>
    </citation>
    <scope>NUCLEOTIDE SEQUENCE [LARGE SCALE GENOMIC DNA]</scope>
    <source>
        <strain evidence="3">CECT 7184</strain>
    </source>
</reference>
<evidence type="ECO:0000313" key="2">
    <source>
        <dbReference type="EMBL" id="MDN3706383.1"/>
    </source>
</evidence>
<dbReference type="Proteomes" id="UP001242368">
    <property type="component" value="Unassembled WGS sequence"/>
</dbReference>
<evidence type="ECO:0000259" key="1">
    <source>
        <dbReference type="Pfam" id="PF13628"/>
    </source>
</evidence>
<name>A0ABT8CPF8_9FLAO</name>
<feature type="domain" description="DUF4142" evidence="1">
    <location>
        <begin position="57"/>
        <end position="172"/>
    </location>
</feature>
<sequence length="190" mass="21948">MKISKRLFSICIGTMSLVIGFSSCKKRDTPPPREVTENDISLLSPDEQKLIASNLDHMMDYYLYDVESFIIANEKTRSDVLKKFAQEEVVSGQKMINAIKEYAEKYNYKLDTVISTGKNNNLFKLTTSDVANFDKIFINTYIESNNKFTDSISNKINQINRVDLKELMENVKNENVLRISQVYKLRDSMN</sequence>
<dbReference type="RefSeq" id="WP_290362456.1">
    <property type="nucleotide sequence ID" value="NZ_JAUFQU010000001.1"/>
</dbReference>
<proteinExistence type="predicted"/>
<organism evidence="2 3">
    <name type="scientific">Paenimyroides ceti</name>
    <dbReference type="NCBI Taxonomy" id="395087"/>
    <lineage>
        <taxon>Bacteria</taxon>
        <taxon>Pseudomonadati</taxon>
        <taxon>Bacteroidota</taxon>
        <taxon>Flavobacteriia</taxon>
        <taxon>Flavobacteriales</taxon>
        <taxon>Flavobacteriaceae</taxon>
        <taxon>Paenimyroides</taxon>
    </lineage>
</organism>
<dbReference type="EMBL" id="JAUFQU010000001">
    <property type="protein sequence ID" value="MDN3706383.1"/>
    <property type="molecule type" value="Genomic_DNA"/>
</dbReference>
<evidence type="ECO:0000313" key="3">
    <source>
        <dbReference type="Proteomes" id="UP001242368"/>
    </source>
</evidence>
<protein>
    <submittedName>
        <fullName evidence="2">DUF4142 domain-containing protein</fullName>
    </submittedName>
</protein>
<accession>A0ABT8CPF8</accession>
<dbReference type="PROSITE" id="PS51257">
    <property type="entry name" value="PROKAR_LIPOPROTEIN"/>
    <property type="match status" value="1"/>
</dbReference>
<keyword evidence="3" id="KW-1185">Reference proteome</keyword>
<dbReference type="Pfam" id="PF13628">
    <property type="entry name" value="DUF4142"/>
    <property type="match status" value="1"/>
</dbReference>
<dbReference type="InterPro" id="IPR025419">
    <property type="entry name" value="DUF4142"/>
</dbReference>
<comment type="caution">
    <text evidence="2">The sequence shown here is derived from an EMBL/GenBank/DDBJ whole genome shotgun (WGS) entry which is preliminary data.</text>
</comment>
<gene>
    <name evidence="2" type="ORF">QW060_04495</name>
</gene>